<dbReference type="RefSeq" id="WP_379192111.1">
    <property type="nucleotide sequence ID" value="NZ_JBHSOW010000126.1"/>
</dbReference>
<comment type="caution">
    <text evidence="1">The sequence shown here is derived from an EMBL/GenBank/DDBJ whole genome shotgun (WGS) entry which is preliminary data.</text>
</comment>
<reference evidence="2" key="1">
    <citation type="journal article" date="2019" name="Int. J. Syst. Evol. Microbiol.">
        <title>The Global Catalogue of Microorganisms (GCM) 10K type strain sequencing project: providing services to taxonomists for standard genome sequencing and annotation.</title>
        <authorList>
            <consortium name="The Broad Institute Genomics Platform"/>
            <consortium name="The Broad Institute Genome Sequencing Center for Infectious Disease"/>
            <person name="Wu L."/>
            <person name="Ma J."/>
        </authorList>
    </citation>
    <scope>NUCLEOTIDE SEQUENCE [LARGE SCALE GENOMIC DNA]</scope>
    <source>
        <strain evidence="2">CGMCC 1.3240</strain>
    </source>
</reference>
<dbReference type="EMBL" id="JBHSOW010000126">
    <property type="protein sequence ID" value="MFC5653457.1"/>
    <property type="molecule type" value="Genomic_DNA"/>
</dbReference>
<accession>A0ABW0W5G5</accession>
<proteinExistence type="predicted"/>
<organism evidence="1 2">
    <name type="scientific">Paenibacillus solisilvae</name>
    <dbReference type="NCBI Taxonomy" id="2486751"/>
    <lineage>
        <taxon>Bacteria</taxon>
        <taxon>Bacillati</taxon>
        <taxon>Bacillota</taxon>
        <taxon>Bacilli</taxon>
        <taxon>Bacillales</taxon>
        <taxon>Paenibacillaceae</taxon>
        <taxon>Paenibacillus</taxon>
    </lineage>
</organism>
<evidence type="ECO:0000313" key="1">
    <source>
        <dbReference type="EMBL" id="MFC5653457.1"/>
    </source>
</evidence>
<keyword evidence="2" id="KW-1185">Reference proteome</keyword>
<protein>
    <submittedName>
        <fullName evidence="1">Uncharacterized protein</fullName>
    </submittedName>
</protein>
<dbReference type="Proteomes" id="UP001596047">
    <property type="component" value="Unassembled WGS sequence"/>
</dbReference>
<gene>
    <name evidence="1" type="ORF">ACFPYJ_30940</name>
</gene>
<evidence type="ECO:0000313" key="2">
    <source>
        <dbReference type="Proteomes" id="UP001596047"/>
    </source>
</evidence>
<name>A0ABW0W5G5_9BACL</name>
<sequence length="154" mass="16790">MSGSGYTDDGLGNIAKFESGQGPNWGYAMSRDNNIYLHLIEGPDSKVGFSGNSLTISPVIDTVTSVSLLNNDSTLSFTQTGQSVTINLTGVVRDPVDTIVKIVTNNPTRKYKLTNLIVTGEQITSNKLQVKVEGYMTYPALKVRFTPISYVYEQ</sequence>